<dbReference type="InterPro" id="IPR023408">
    <property type="entry name" value="MscS_beta-dom_sf"/>
</dbReference>
<evidence type="ECO:0000259" key="7">
    <source>
        <dbReference type="Pfam" id="PF00924"/>
    </source>
</evidence>
<dbReference type="PANTHER" id="PTHR30566:SF5">
    <property type="entry name" value="MECHANOSENSITIVE ION CHANNEL PROTEIN 1, MITOCHONDRIAL-RELATED"/>
    <property type="match status" value="1"/>
</dbReference>
<dbReference type="InterPro" id="IPR010920">
    <property type="entry name" value="LSM_dom_sf"/>
</dbReference>
<keyword evidence="5 6" id="KW-0472">Membrane</keyword>
<dbReference type="SUPFAM" id="SSF82689">
    <property type="entry name" value="Mechanosensitive channel protein MscS (YggB), C-terminal domain"/>
    <property type="match status" value="1"/>
</dbReference>
<feature type="transmembrane region" description="Helical" evidence="6">
    <location>
        <begin position="139"/>
        <end position="164"/>
    </location>
</feature>
<dbReference type="InterPro" id="IPR011066">
    <property type="entry name" value="MscS_channel_C_sf"/>
</dbReference>
<evidence type="ECO:0000256" key="2">
    <source>
        <dbReference type="ARBA" id="ARBA00022475"/>
    </source>
</evidence>
<keyword evidence="3 6" id="KW-0812">Transmembrane</keyword>
<dbReference type="GO" id="GO:0008381">
    <property type="term" value="F:mechanosensitive monoatomic ion channel activity"/>
    <property type="evidence" value="ECO:0007669"/>
    <property type="project" value="UniProtKB-ARBA"/>
</dbReference>
<organism evidence="8 9">
    <name type="scientific">Pseudopedobacter saltans</name>
    <dbReference type="NCBI Taxonomy" id="151895"/>
    <lineage>
        <taxon>Bacteria</taxon>
        <taxon>Pseudomonadati</taxon>
        <taxon>Bacteroidota</taxon>
        <taxon>Sphingobacteriia</taxon>
        <taxon>Sphingobacteriales</taxon>
        <taxon>Sphingobacteriaceae</taxon>
        <taxon>Pseudopedobacter</taxon>
    </lineage>
</organism>
<dbReference type="EMBL" id="QFOI01000080">
    <property type="protein sequence ID" value="PZP50141.1"/>
    <property type="molecule type" value="Genomic_DNA"/>
</dbReference>
<keyword evidence="4 6" id="KW-1133">Transmembrane helix</keyword>
<evidence type="ECO:0000313" key="8">
    <source>
        <dbReference type="EMBL" id="PZP50141.1"/>
    </source>
</evidence>
<proteinExistence type="predicted"/>
<dbReference type="GO" id="GO:0005886">
    <property type="term" value="C:plasma membrane"/>
    <property type="evidence" value="ECO:0007669"/>
    <property type="project" value="UniProtKB-SubCell"/>
</dbReference>
<evidence type="ECO:0000256" key="4">
    <source>
        <dbReference type="ARBA" id="ARBA00022989"/>
    </source>
</evidence>
<feature type="domain" description="Mechanosensitive ion channel MscS" evidence="7">
    <location>
        <begin position="193"/>
        <end position="257"/>
    </location>
</feature>
<dbReference type="PANTHER" id="PTHR30566">
    <property type="entry name" value="YNAI-RELATED MECHANOSENSITIVE ION CHANNEL"/>
    <property type="match status" value="1"/>
</dbReference>
<dbReference type="Gene3D" id="1.10.287.1260">
    <property type="match status" value="1"/>
</dbReference>
<dbReference type="InterPro" id="IPR006685">
    <property type="entry name" value="MscS_channel_2nd"/>
</dbReference>
<feature type="transmembrane region" description="Helical" evidence="6">
    <location>
        <begin position="99"/>
        <end position="118"/>
    </location>
</feature>
<evidence type="ECO:0000256" key="6">
    <source>
        <dbReference type="SAM" id="Phobius"/>
    </source>
</evidence>
<reference evidence="8 9" key="1">
    <citation type="submission" date="2017-11" db="EMBL/GenBank/DDBJ databases">
        <title>Infants hospitalized years apart are colonized by the same room-sourced microbial strains.</title>
        <authorList>
            <person name="Brooks B."/>
            <person name="Olm M.R."/>
            <person name="Firek B.A."/>
            <person name="Baker R."/>
            <person name="Thomas B.C."/>
            <person name="Morowitz M.J."/>
            <person name="Banfield J.F."/>
        </authorList>
    </citation>
    <scope>NUCLEOTIDE SEQUENCE [LARGE SCALE GENOMIC DNA]</scope>
    <source>
        <strain evidence="8">S2_009_000_R2_76</strain>
    </source>
</reference>
<dbReference type="Gene3D" id="3.30.70.100">
    <property type="match status" value="1"/>
</dbReference>
<dbReference type="Proteomes" id="UP000249645">
    <property type="component" value="Unassembled WGS sequence"/>
</dbReference>
<name>A0A2W5F1Q4_9SPHI</name>
<dbReference type="Pfam" id="PF00924">
    <property type="entry name" value="MS_channel_2nd"/>
    <property type="match status" value="1"/>
</dbReference>
<dbReference type="AlphaFoldDB" id="A0A2W5F1Q4"/>
<feature type="transmembrane region" description="Helical" evidence="6">
    <location>
        <begin position="170"/>
        <end position="190"/>
    </location>
</feature>
<sequence length="366" mass="40758">MNEFLNFQILDNSVKSVLIALLVILFAFLVRRLISQVVANFIIRFFPKNSARNYSKDFKDFISVPLGNLLFILIAINALDRLSTPSFMEHAFFGTKLSKIWGGVVTIIVVYSTFRFFTGISKFVFSVWGNKALDSKNKSAVQLLNVFGGIVNVILIIIAIIIIAKSVFSLDVSGFITSLGIFSAAIALAGKESLENLIASFIIFLDKPFYIGDYVSVGSNQGTIESIGLRSSRLRSSDQTIIVVPNKQMVDSVVTNFALRTKWKYTQNLEVTLSANAQDLQMLQDAIRKILTTNESVDSQYVYLKSTGGSAHIIYMEYYILVGPAMQTVYDVYSEINKEIITLFQSSNIEFAQETSTVVSVPPKEN</sequence>
<keyword evidence="2" id="KW-1003">Cell membrane</keyword>
<evidence type="ECO:0000256" key="3">
    <source>
        <dbReference type="ARBA" id="ARBA00022692"/>
    </source>
</evidence>
<dbReference type="SUPFAM" id="SSF50182">
    <property type="entry name" value="Sm-like ribonucleoproteins"/>
    <property type="match status" value="1"/>
</dbReference>
<comment type="subcellular location">
    <subcellularLocation>
        <location evidence="1">Cell membrane</location>
        <topology evidence="1">Multi-pass membrane protein</topology>
    </subcellularLocation>
</comment>
<dbReference type="Gene3D" id="2.30.30.60">
    <property type="match status" value="1"/>
</dbReference>
<comment type="caution">
    <text evidence="8">The sequence shown here is derived from an EMBL/GenBank/DDBJ whole genome shotgun (WGS) entry which is preliminary data.</text>
</comment>
<evidence type="ECO:0000313" key="9">
    <source>
        <dbReference type="Proteomes" id="UP000249645"/>
    </source>
</evidence>
<gene>
    <name evidence="8" type="ORF">DI598_06290</name>
</gene>
<accession>A0A2W5F1Q4</accession>
<feature type="transmembrane region" description="Helical" evidence="6">
    <location>
        <begin position="20"/>
        <end position="46"/>
    </location>
</feature>
<feature type="transmembrane region" description="Helical" evidence="6">
    <location>
        <begin position="58"/>
        <end position="79"/>
    </location>
</feature>
<protein>
    <recommendedName>
        <fullName evidence="7">Mechanosensitive ion channel MscS domain-containing protein</fullName>
    </recommendedName>
</protein>
<evidence type="ECO:0000256" key="5">
    <source>
        <dbReference type="ARBA" id="ARBA00023136"/>
    </source>
</evidence>
<evidence type="ECO:0000256" key="1">
    <source>
        <dbReference type="ARBA" id="ARBA00004651"/>
    </source>
</evidence>